<accession>A0A176WGK0</accession>
<dbReference type="AlphaFoldDB" id="A0A176WGK0"/>
<evidence type="ECO:0000313" key="3">
    <source>
        <dbReference type="Proteomes" id="UP000077202"/>
    </source>
</evidence>
<evidence type="ECO:0000256" key="1">
    <source>
        <dbReference type="SAM" id="MobiDB-lite"/>
    </source>
</evidence>
<feature type="region of interest" description="Disordered" evidence="1">
    <location>
        <begin position="145"/>
        <end position="174"/>
    </location>
</feature>
<keyword evidence="3" id="KW-1185">Reference proteome</keyword>
<organism evidence="2 3">
    <name type="scientific">Marchantia polymorpha subsp. ruderalis</name>
    <dbReference type="NCBI Taxonomy" id="1480154"/>
    <lineage>
        <taxon>Eukaryota</taxon>
        <taxon>Viridiplantae</taxon>
        <taxon>Streptophyta</taxon>
        <taxon>Embryophyta</taxon>
        <taxon>Marchantiophyta</taxon>
        <taxon>Marchantiopsida</taxon>
        <taxon>Marchantiidae</taxon>
        <taxon>Marchantiales</taxon>
        <taxon>Marchantiaceae</taxon>
        <taxon>Marchantia</taxon>
    </lineage>
</organism>
<proteinExistence type="predicted"/>
<dbReference type="EMBL" id="LVLJ01000985">
    <property type="protein sequence ID" value="OAE31743.1"/>
    <property type="molecule type" value="Genomic_DNA"/>
</dbReference>
<reference evidence="2" key="1">
    <citation type="submission" date="2016-03" db="EMBL/GenBank/DDBJ databases">
        <title>Mechanisms controlling the formation of the plant cell surface in tip-growing cells are functionally conserved among land plants.</title>
        <authorList>
            <person name="Honkanen S."/>
            <person name="Jones V.A."/>
            <person name="Morieri G."/>
            <person name="Champion C."/>
            <person name="Hetherington A.J."/>
            <person name="Kelly S."/>
            <person name="Saint-Marcoux D."/>
            <person name="Proust H."/>
            <person name="Prescott H."/>
            <person name="Dolan L."/>
        </authorList>
    </citation>
    <scope>NUCLEOTIDE SEQUENCE [LARGE SCALE GENOMIC DNA]</scope>
    <source>
        <tissue evidence="2">Whole gametophyte</tissue>
    </source>
</reference>
<protein>
    <submittedName>
        <fullName evidence="2">Uncharacterized protein</fullName>
    </submittedName>
</protein>
<dbReference type="Proteomes" id="UP000077202">
    <property type="component" value="Unassembled WGS sequence"/>
</dbReference>
<sequence>MMRRHVCRDRWTVHLPGHGVQRVGDCMDAGVVNRAEPTILTADDPFSTSTTTEVADYTSVPPVTEVSLSASKTDESVAAPKKSEDWTYKHNPNRGADYSMEAPILAEDVVRAGGLGARDELGHFLPSAMDATDFEASLRDAQQYEDVGPERDVPRPGVGFVKDQQNQMDGVREI</sequence>
<feature type="region of interest" description="Disordered" evidence="1">
    <location>
        <begin position="68"/>
        <end position="94"/>
    </location>
</feature>
<comment type="caution">
    <text evidence="2">The sequence shown here is derived from an EMBL/GenBank/DDBJ whole genome shotgun (WGS) entry which is preliminary data.</text>
</comment>
<evidence type="ECO:0000313" key="2">
    <source>
        <dbReference type="EMBL" id="OAE31743.1"/>
    </source>
</evidence>
<dbReference type="PANTHER" id="PTHR37250:SF1">
    <property type="entry name" value="OS05G0496000 PROTEIN"/>
    <property type="match status" value="1"/>
</dbReference>
<gene>
    <name evidence="2" type="ORF">AXG93_4874s1060</name>
</gene>
<dbReference type="PANTHER" id="PTHR37250">
    <property type="entry name" value="OS05G0496000 PROTEIN"/>
    <property type="match status" value="1"/>
</dbReference>
<name>A0A176WGK0_MARPO</name>